<reference evidence="1 2" key="1">
    <citation type="submission" date="2016-04" db="EMBL/GenBank/DDBJ databases">
        <title>Evolutionary innovation and constraint leading to complex multicellularity in the Ascomycota.</title>
        <authorList>
            <person name="Cisse O."/>
            <person name="Nguyen A."/>
            <person name="Hewitt D.A."/>
            <person name="Jedd G."/>
            <person name="Stajich J.E."/>
        </authorList>
    </citation>
    <scope>NUCLEOTIDE SEQUENCE [LARGE SCALE GENOMIC DNA]</scope>
    <source>
        <strain evidence="1 2">DAH-3</strain>
    </source>
</reference>
<proteinExistence type="predicted"/>
<accession>A0A1U7LK56</accession>
<organism evidence="1 2">
    <name type="scientific">Neolecta irregularis (strain DAH-3)</name>
    <dbReference type="NCBI Taxonomy" id="1198029"/>
    <lineage>
        <taxon>Eukaryota</taxon>
        <taxon>Fungi</taxon>
        <taxon>Dikarya</taxon>
        <taxon>Ascomycota</taxon>
        <taxon>Taphrinomycotina</taxon>
        <taxon>Neolectales</taxon>
        <taxon>Neolectaceae</taxon>
        <taxon>Neolecta</taxon>
    </lineage>
</organism>
<evidence type="ECO:0000313" key="1">
    <source>
        <dbReference type="EMBL" id="OLL22932.1"/>
    </source>
</evidence>
<name>A0A1U7LK56_NEOID</name>
<feature type="non-terminal residue" evidence="1">
    <location>
        <position position="1"/>
    </location>
</feature>
<sequence length="99" mass="10320">AISSPPILRYLSNLARSHSAPIGFIFAEIGCAAHQCPRPDIDDFLRSSSMLIPSCIWITDGGCGGSLSPHTLAGPVIVLTGRGGIPACSLTQHVSYDVS</sequence>
<evidence type="ECO:0000313" key="2">
    <source>
        <dbReference type="Proteomes" id="UP000186594"/>
    </source>
</evidence>
<protein>
    <submittedName>
        <fullName evidence="1">Uncharacterized protein</fullName>
    </submittedName>
</protein>
<comment type="caution">
    <text evidence="1">The sequence shown here is derived from an EMBL/GenBank/DDBJ whole genome shotgun (WGS) entry which is preliminary data.</text>
</comment>
<dbReference type="EMBL" id="LXFE01002603">
    <property type="protein sequence ID" value="OLL22932.1"/>
    <property type="molecule type" value="Genomic_DNA"/>
</dbReference>
<dbReference type="Proteomes" id="UP000186594">
    <property type="component" value="Unassembled WGS sequence"/>
</dbReference>
<gene>
    <name evidence="1" type="ORF">NEOLI_005472</name>
</gene>
<keyword evidence="2" id="KW-1185">Reference proteome</keyword>
<dbReference type="AlphaFoldDB" id="A0A1U7LK56"/>